<keyword evidence="2" id="KW-0597">Phosphoprotein</keyword>
<comment type="caution">
    <text evidence="11">The sequence shown here is derived from an EMBL/GenBank/DDBJ whole genome shotgun (WGS) entry which is preliminary data.</text>
</comment>
<keyword evidence="12" id="KW-1185">Reference proteome</keyword>
<dbReference type="EMBL" id="VEPZ02001024">
    <property type="protein sequence ID" value="KAE8701467.1"/>
    <property type="molecule type" value="Genomic_DNA"/>
</dbReference>
<feature type="domain" description="NPH3" evidence="10">
    <location>
        <begin position="1152"/>
        <end position="1444"/>
    </location>
</feature>
<dbReference type="PROSITE" id="PS00639">
    <property type="entry name" value="THIOL_PROTEASE_HIS"/>
    <property type="match status" value="1"/>
</dbReference>
<dbReference type="InterPro" id="IPR025660">
    <property type="entry name" value="Pept_his_AS"/>
</dbReference>
<evidence type="ECO:0000259" key="8">
    <source>
        <dbReference type="PROSITE" id="PS50097"/>
    </source>
</evidence>
<dbReference type="CDD" id="cd09272">
    <property type="entry name" value="RNase_HI_RT_Ty1"/>
    <property type="match status" value="1"/>
</dbReference>
<dbReference type="InterPro" id="IPR036397">
    <property type="entry name" value="RNaseH_sf"/>
</dbReference>
<dbReference type="Pfam" id="PF07727">
    <property type="entry name" value="RVT_2"/>
    <property type="match status" value="2"/>
</dbReference>
<evidence type="ECO:0000313" key="11">
    <source>
        <dbReference type="EMBL" id="KAE8701467.1"/>
    </source>
</evidence>
<evidence type="ECO:0000259" key="10">
    <source>
        <dbReference type="PROSITE" id="PS51649"/>
    </source>
</evidence>
<dbReference type="GO" id="GO:0016567">
    <property type="term" value="P:protein ubiquitination"/>
    <property type="evidence" value="ECO:0007669"/>
    <property type="project" value="UniProtKB-UniPathway"/>
</dbReference>
<keyword evidence="3" id="KW-0064">Aspartyl protease</keyword>
<dbReference type="SUPFAM" id="SSF53098">
    <property type="entry name" value="Ribonuclease H-like"/>
    <property type="match status" value="1"/>
</dbReference>
<dbReference type="InterPro" id="IPR000210">
    <property type="entry name" value="BTB/POZ_dom"/>
</dbReference>
<dbReference type="GO" id="GO:0015074">
    <property type="term" value="P:DNA integration"/>
    <property type="evidence" value="ECO:0007669"/>
    <property type="project" value="InterPro"/>
</dbReference>
<evidence type="ECO:0000256" key="6">
    <source>
        <dbReference type="SAM" id="Coils"/>
    </source>
</evidence>
<feature type="region of interest" description="Disordered" evidence="7">
    <location>
        <begin position="420"/>
        <end position="474"/>
    </location>
</feature>
<dbReference type="InterPro" id="IPR011333">
    <property type="entry name" value="SKP1/BTB/POZ_sf"/>
</dbReference>
<proteinExistence type="inferred from homology"/>
<dbReference type="InterPro" id="IPR027356">
    <property type="entry name" value="NPH3_dom"/>
</dbReference>
<dbReference type="FunFam" id="3.30.710.10:FF:000168">
    <property type="entry name" value="BTB/POZ domain-containing protein At1g03010"/>
    <property type="match status" value="1"/>
</dbReference>
<dbReference type="Gene3D" id="3.30.420.10">
    <property type="entry name" value="Ribonuclease H-like superfamily/Ribonuclease H"/>
    <property type="match status" value="1"/>
</dbReference>
<reference evidence="11" key="1">
    <citation type="submission" date="2019-09" db="EMBL/GenBank/DDBJ databases">
        <title>Draft genome information of white flower Hibiscus syriacus.</title>
        <authorList>
            <person name="Kim Y.-M."/>
        </authorList>
    </citation>
    <scope>NUCLEOTIDE SEQUENCE [LARGE SCALE GENOMIC DNA]</scope>
    <source>
        <strain evidence="11">YM2019G1</strain>
    </source>
</reference>
<dbReference type="GO" id="GO:0003676">
    <property type="term" value="F:nucleic acid binding"/>
    <property type="evidence" value="ECO:0007669"/>
    <property type="project" value="InterPro"/>
</dbReference>
<evidence type="ECO:0000256" key="7">
    <source>
        <dbReference type="SAM" id="MobiDB-lite"/>
    </source>
</evidence>
<feature type="coiled-coil region" evidence="6">
    <location>
        <begin position="1487"/>
        <end position="1514"/>
    </location>
</feature>
<dbReference type="InterPro" id="IPR013103">
    <property type="entry name" value="RVT_2"/>
</dbReference>
<feature type="domain" description="BTB" evidence="8">
    <location>
        <begin position="979"/>
        <end position="1047"/>
    </location>
</feature>
<protein>
    <submittedName>
        <fullName evidence="11">BTB/POZ domain-containing protein SETH6</fullName>
    </submittedName>
</protein>
<keyword evidence="3" id="KW-0645">Protease</keyword>
<feature type="compositionally biased region" description="Basic and acidic residues" evidence="7">
    <location>
        <begin position="450"/>
        <end position="460"/>
    </location>
</feature>
<dbReference type="Pfam" id="PF14223">
    <property type="entry name" value="Retrotran_gag_2"/>
    <property type="match status" value="1"/>
</dbReference>
<gene>
    <name evidence="11" type="ORF">F3Y22_tig00110548pilonHSYRG01029</name>
</gene>
<dbReference type="InterPro" id="IPR043454">
    <property type="entry name" value="NPH3/RPT2-like"/>
</dbReference>
<dbReference type="SUPFAM" id="SSF54695">
    <property type="entry name" value="POZ domain"/>
    <property type="match status" value="1"/>
</dbReference>
<dbReference type="PROSITE" id="PS50994">
    <property type="entry name" value="INTEGRASE"/>
    <property type="match status" value="1"/>
</dbReference>
<dbReference type="PROSITE" id="PS50097">
    <property type="entry name" value="BTB"/>
    <property type="match status" value="1"/>
</dbReference>
<keyword evidence="4" id="KW-0833">Ubl conjugation pathway</keyword>
<comment type="pathway">
    <text evidence="1">Protein modification; protein ubiquitination.</text>
</comment>
<dbReference type="Gene3D" id="3.30.710.10">
    <property type="entry name" value="Potassium Channel Kv1.1, Chain A"/>
    <property type="match status" value="1"/>
</dbReference>
<dbReference type="GO" id="GO:0004190">
    <property type="term" value="F:aspartic-type endopeptidase activity"/>
    <property type="evidence" value="ECO:0007669"/>
    <property type="project" value="UniProtKB-KW"/>
</dbReference>
<evidence type="ECO:0000256" key="1">
    <source>
        <dbReference type="ARBA" id="ARBA00004906"/>
    </source>
</evidence>
<dbReference type="InterPro" id="IPR054722">
    <property type="entry name" value="PolX-like_BBD"/>
</dbReference>
<keyword evidence="3" id="KW-0378">Hydrolase</keyword>
<dbReference type="PROSITE" id="PS51649">
    <property type="entry name" value="NPH3"/>
    <property type="match status" value="1"/>
</dbReference>
<feature type="domain" description="Integrase catalytic" evidence="9">
    <location>
        <begin position="282"/>
        <end position="377"/>
    </location>
</feature>
<dbReference type="InterPro" id="IPR043502">
    <property type="entry name" value="DNA/RNA_pol_sf"/>
</dbReference>
<evidence type="ECO:0000313" key="12">
    <source>
        <dbReference type="Proteomes" id="UP000436088"/>
    </source>
</evidence>
<dbReference type="PANTHER" id="PTHR32370">
    <property type="entry name" value="OS12G0117600 PROTEIN"/>
    <property type="match status" value="1"/>
</dbReference>
<evidence type="ECO:0000256" key="2">
    <source>
        <dbReference type="ARBA" id="ARBA00022553"/>
    </source>
</evidence>
<sequence>MERDGRESMANFHLALADEVLSSIEEEKTAKEIWDHLIKLYEATSLHNKIFLKRKCTLSNKNVLNFYFKVPDSYDQLLINLTNSNVTSLVFDDVAAAVLQEENRRKNKGRQVNLQQAEALTTMRGDHRTHTANTSDDGDALCCEASTTVEGRKRFTDIWLIDSGATYHMTSRREWFHHYEPVSGGSVYSCNDHALEIVGVGTIKLKMYDGTKSCSRCAAHERNHKGVPWSACGAESSDSAMLWHKNLTHVRTRNEIPCGAKATSRLNKARVELDSGNKIKCFRTDNGGEYTSEEFDDFCMKECIKRQFTVANTPQQNGVAERMNRTLLERTRAMLRDAGIEKSFWAEAVNTACYLVNRAPSTAIELKTPMEMWTGKPVDYSNLHVFGSIVYVMYNAQEILKLDPKSRKCKFLGYADGVKGKEDDDSAENSETTQIHVEKEFEEGDSSEVEPAHDEQKPEISEAPTTRQSDRVRRRPNWHSDYVIEGNIAYCLLTEDGEPSTYQEAINSSDASLWMMAMQEEIEALHKNNTWDLVPLPQGMKPIGYAHKEGIDFNEIFSPVVRLTIVRVVLAMCATLNLHLEQLDVKTTFLHGNLEEEIYMLQPEDHIEELKAQLAMEFEMKDLGSTNKILGMQIHRDRSNRKIWLSQKNYLKKILSRFNMQDCKPISTPLLPINFKLSSSMSPNSEEERMEMSRVPYASAVGSLMFAMICTRPDIAQAVGVVSRYMANPCKEHWNIVKRILRYIKGTSNVALCYGGSNLLINGYVDSDYAGDLDKSKSTTGYVFKVAGGAVSWVSKLQSVVATSTTEAKYVAATQASKEAIWLKMLLEELGHNQEYVSLFCDSQSALHLARNPTFHSRTKHIRVQYHFIREKVEEWTIDMQKIHTKDNIADFMTKAINTDKFTCCRSSCGLSETIFGLELVGACLWFITFIGLKSEFFLVFEKMGVVTLGEVKPTVSGKRSFRPSSWHATEWPISDVSSDLTIEVGASSFALHKFPLVSRSGRIHKLLVEAKDATVSRMNLSSIPGGPEAFELAAKFCYGINIEITLSNVAMLRCASHFLEMTEEFSEKNLEARTEGYLKDAVLSNISSSLSVLHCCENLLPVSEDINLVNRLINAIANNACKEQLTSGLLKLDHNCPSKAMPNIEPEAQSDWWGKSLAVLNLDFFQRVLTTVKSKGLKQDMISKILINYAHNSLQGLVLRDHHLVKGILLDLELQKKQRVIVEAIVSLLPTQSRKSLVPMAFLSSLLKTAIASSASTSCRSDLEKRIGLQLDQAILEDILLPTNSVGNNHTTLYDTESILRIFSIFLNLDEDDDEDNPMRDESEMAYDFDSPGSPKQCSILKVSKLLDTYLAEAALDTNLLPSKFIALAELLPDHARIVSDGLYRAVDIFLKVHPNIKDSERYRLCKTIDCQKLSQEACSHAAQNERLPVQMAVQVLYFEQIRLRNAMNGGHNQFFFGAINGRSSSGAGSGAISPRDNYASVRRENRVLKLEVARMRMRLTDLEKDHVSMKQELVRSHPASKIFRSFTKKLCKLNSLFRIKNVKTIGGKPNAESRFFQRRRRHSIS</sequence>
<evidence type="ECO:0000256" key="3">
    <source>
        <dbReference type="ARBA" id="ARBA00022750"/>
    </source>
</evidence>
<accession>A0A6A3ACK4</accession>
<dbReference type="Proteomes" id="UP000436088">
    <property type="component" value="Unassembled WGS sequence"/>
</dbReference>
<dbReference type="InterPro" id="IPR012337">
    <property type="entry name" value="RNaseH-like_sf"/>
</dbReference>
<dbReference type="Pfam" id="PF03000">
    <property type="entry name" value="NPH3"/>
    <property type="match status" value="1"/>
</dbReference>
<organism evidence="11 12">
    <name type="scientific">Hibiscus syriacus</name>
    <name type="common">Rose of Sharon</name>
    <dbReference type="NCBI Taxonomy" id="106335"/>
    <lineage>
        <taxon>Eukaryota</taxon>
        <taxon>Viridiplantae</taxon>
        <taxon>Streptophyta</taxon>
        <taxon>Embryophyta</taxon>
        <taxon>Tracheophyta</taxon>
        <taxon>Spermatophyta</taxon>
        <taxon>Magnoliopsida</taxon>
        <taxon>eudicotyledons</taxon>
        <taxon>Gunneridae</taxon>
        <taxon>Pentapetalae</taxon>
        <taxon>rosids</taxon>
        <taxon>malvids</taxon>
        <taxon>Malvales</taxon>
        <taxon>Malvaceae</taxon>
        <taxon>Malvoideae</taxon>
        <taxon>Hibiscus</taxon>
    </lineage>
</organism>
<evidence type="ECO:0000256" key="5">
    <source>
        <dbReference type="PROSITE-ProRule" id="PRU00982"/>
    </source>
</evidence>
<dbReference type="Pfam" id="PF00651">
    <property type="entry name" value="BTB"/>
    <property type="match status" value="1"/>
</dbReference>
<comment type="similarity">
    <text evidence="5">Belongs to the NPH3 family.</text>
</comment>
<evidence type="ECO:0000256" key="4">
    <source>
        <dbReference type="ARBA" id="ARBA00022786"/>
    </source>
</evidence>
<name>A0A6A3ACK4_HIBSY</name>
<dbReference type="InterPro" id="IPR001584">
    <property type="entry name" value="Integrase_cat-core"/>
</dbReference>
<keyword evidence="6" id="KW-0175">Coiled coil</keyword>
<evidence type="ECO:0000259" key="9">
    <source>
        <dbReference type="PROSITE" id="PS50994"/>
    </source>
</evidence>
<dbReference type="UniPathway" id="UPA00143"/>
<dbReference type="SUPFAM" id="SSF56672">
    <property type="entry name" value="DNA/RNA polymerases"/>
    <property type="match status" value="1"/>
</dbReference>
<dbReference type="Pfam" id="PF22936">
    <property type="entry name" value="Pol_BBD"/>
    <property type="match status" value="1"/>
</dbReference>